<accession>A0A066YQC8</accession>
<organism evidence="2 3">
    <name type="scientific">Kitasatospora cheerisanensis KCTC 2395</name>
    <dbReference type="NCBI Taxonomy" id="1348663"/>
    <lineage>
        <taxon>Bacteria</taxon>
        <taxon>Bacillati</taxon>
        <taxon>Actinomycetota</taxon>
        <taxon>Actinomycetes</taxon>
        <taxon>Kitasatosporales</taxon>
        <taxon>Streptomycetaceae</taxon>
        <taxon>Kitasatospora</taxon>
    </lineage>
</organism>
<evidence type="ECO:0000313" key="3">
    <source>
        <dbReference type="Proteomes" id="UP000027178"/>
    </source>
</evidence>
<keyword evidence="1" id="KW-0472">Membrane</keyword>
<keyword evidence="1" id="KW-0812">Transmembrane</keyword>
<dbReference type="HOGENOM" id="CLU_151343_1_0_11"/>
<dbReference type="EMBL" id="JNBY01000118">
    <property type="protein sequence ID" value="KDN82164.1"/>
    <property type="molecule type" value="Genomic_DNA"/>
</dbReference>
<name>A0A066YQC8_9ACTN</name>
<dbReference type="PATRIC" id="fig|1348663.4.peg.5879"/>
<dbReference type="Pfam" id="PF19953">
    <property type="entry name" value="EACC1"/>
    <property type="match status" value="1"/>
</dbReference>
<proteinExistence type="predicted"/>
<protein>
    <submittedName>
        <fullName evidence="2">Uncharacterized protein</fullName>
    </submittedName>
</protein>
<gene>
    <name evidence="2" type="ORF">KCH_60760</name>
</gene>
<comment type="caution">
    <text evidence="2">The sequence shown here is derived from an EMBL/GenBank/DDBJ whole genome shotgun (WGS) entry which is preliminary data.</text>
</comment>
<keyword evidence="3" id="KW-1185">Reference proteome</keyword>
<feature type="transmembrane region" description="Helical" evidence="1">
    <location>
        <begin position="50"/>
        <end position="72"/>
    </location>
</feature>
<dbReference type="RefSeq" id="WP_051653552.1">
    <property type="nucleotide sequence ID" value="NZ_KK853997.1"/>
</dbReference>
<dbReference type="InterPro" id="IPR045428">
    <property type="entry name" value="EACC1"/>
</dbReference>
<dbReference type="AlphaFoldDB" id="A0A066YQC8"/>
<sequence>MDARIGVVGGDGDELSSLYTWLVDEDGLRGRVRVERRPIGATELGAAVDLLSVALGAGGAGSVLGTALVTWLRSRRTSARITVEVGERSVTLEIDSLRDTRALLEQVLRQGLDEGDGRDV</sequence>
<evidence type="ECO:0000313" key="2">
    <source>
        <dbReference type="EMBL" id="KDN82164.1"/>
    </source>
</evidence>
<dbReference type="Proteomes" id="UP000027178">
    <property type="component" value="Unassembled WGS sequence"/>
</dbReference>
<reference evidence="2 3" key="1">
    <citation type="submission" date="2014-05" db="EMBL/GenBank/DDBJ databases">
        <title>Draft Genome Sequence of Kitasatospora cheerisanensis KCTC 2395.</title>
        <authorList>
            <person name="Nam D.H."/>
        </authorList>
    </citation>
    <scope>NUCLEOTIDE SEQUENCE [LARGE SCALE GENOMIC DNA]</scope>
    <source>
        <strain evidence="2 3">KCTC 2395</strain>
    </source>
</reference>
<evidence type="ECO:0000256" key="1">
    <source>
        <dbReference type="SAM" id="Phobius"/>
    </source>
</evidence>
<keyword evidence="1" id="KW-1133">Transmembrane helix</keyword>